<name>A0AAD7RQW7_9TELE</name>
<proteinExistence type="predicted"/>
<dbReference type="EMBL" id="JAINUG010000213">
    <property type="protein sequence ID" value="KAJ8387336.1"/>
    <property type="molecule type" value="Genomic_DNA"/>
</dbReference>
<sequence length="118" mass="13428">MEAAILRRFYTVDGTDLPSFRRSTADQEKKRGTALRTELGCGKKPALRAPWRTSRCGTTELHRRPREQPDRSALYVQAGRGRGNSQPDPSRCMSWPGPREQPDRLRCPRAAFLPPPRL</sequence>
<protein>
    <submittedName>
        <fullName evidence="2">Uncharacterized protein</fullName>
    </submittedName>
</protein>
<keyword evidence="3" id="KW-1185">Reference proteome</keyword>
<dbReference type="Proteomes" id="UP001221898">
    <property type="component" value="Unassembled WGS sequence"/>
</dbReference>
<feature type="compositionally biased region" description="Basic and acidic residues" evidence="1">
    <location>
        <begin position="60"/>
        <end position="70"/>
    </location>
</feature>
<feature type="region of interest" description="Disordered" evidence="1">
    <location>
        <begin position="57"/>
        <end position="118"/>
    </location>
</feature>
<reference evidence="2" key="1">
    <citation type="journal article" date="2023" name="Science">
        <title>Genome structures resolve the early diversification of teleost fishes.</title>
        <authorList>
            <person name="Parey E."/>
            <person name="Louis A."/>
            <person name="Montfort J."/>
            <person name="Bouchez O."/>
            <person name="Roques C."/>
            <person name="Iampietro C."/>
            <person name="Lluch J."/>
            <person name="Castinel A."/>
            <person name="Donnadieu C."/>
            <person name="Desvignes T."/>
            <person name="Floi Bucao C."/>
            <person name="Jouanno E."/>
            <person name="Wen M."/>
            <person name="Mejri S."/>
            <person name="Dirks R."/>
            <person name="Jansen H."/>
            <person name="Henkel C."/>
            <person name="Chen W.J."/>
            <person name="Zahm M."/>
            <person name="Cabau C."/>
            <person name="Klopp C."/>
            <person name="Thompson A.W."/>
            <person name="Robinson-Rechavi M."/>
            <person name="Braasch I."/>
            <person name="Lecointre G."/>
            <person name="Bobe J."/>
            <person name="Postlethwait J.H."/>
            <person name="Berthelot C."/>
            <person name="Roest Crollius H."/>
            <person name="Guiguen Y."/>
        </authorList>
    </citation>
    <scope>NUCLEOTIDE SEQUENCE</scope>
    <source>
        <strain evidence="2">NC1722</strain>
    </source>
</reference>
<evidence type="ECO:0000313" key="3">
    <source>
        <dbReference type="Proteomes" id="UP001221898"/>
    </source>
</evidence>
<dbReference type="AlphaFoldDB" id="A0AAD7RQW7"/>
<organism evidence="2 3">
    <name type="scientific">Aldrovandia affinis</name>
    <dbReference type="NCBI Taxonomy" id="143900"/>
    <lineage>
        <taxon>Eukaryota</taxon>
        <taxon>Metazoa</taxon>
        <taxon>Chordata</taxon>
        <taxon>Craniata</taxon>
        <taxon>Vertebrata</taxon>
        <taxon>Euteleostomi</taxon>
        <taxon>Actinopterygii</taxon>
        <taxon>Neopterygii</taxon>
        <taxon>Teleostei</taxon>
        <taxon>Notacanthiformes</taxon>
        <taxon>Halosauridae</taxon>
        <taxon>Aldrovandia</taxon>
    </lineage>
</organism>
<accession>A0AAD7RQW7</accession>
<evidence type="ECO:0000313" key="2">
    <source>
        <dbReference type="EMBL" id="KAJ8387336.1"/>
    </source>
</evidence>
<gene>
    <name evidence="2" type="ORF">AAFF_G00158320</name>
</gene>
<evidence type="ECO:0000256" key="1">
    <source>
        <dbReference type="SAM" id="MobiDB-lite"/>
    </source>
</evidence>
<comment type="caution">
    <text evidence="2">The sequence shown here is derived from an EMBL/GenBank/DDBJ whole genome shotgun (WGS) entry which is preliminary data.</text>
</comment>